<dbReference type="InParanoid" id="K5WID4"/>
<evidence type="ECO:0000313" key="2">
    <source>
        <dbReference type="EMBL" id="EKM58844.1"/>
    </source>
</evidence>
<proteinExistence type="predicted"/>
<dbReference type="RefSeq" id="XP_007391436.1">
    <property type="nucleotide sequence ID" value="XM_007391374.1"/>
</dbReference>
<keyword evidence="3" id="KW-1185">Reference proteome</keyword>
<dbReference type="Proteomes" id="UP000008370">
    <property type="component" value="Unassembled WGS sequence"/>
</dbReference>
<accession>K5WID4</accession>
<evidence type="ECO:0000256" key="1">
    <source>
        <dbReference type="SAM" id="MobiDB-lite"/>
    </source>
</evidence>
<dbReference type="KEGG" id="pco:PHACADRAFT_248941"/>
<dbReference type="AlphaFoldDB" id="K5WID4"/>
<dbReference type="EMBL" id="JH930469">
    <property type="protein sequence ID" value="EKM58844.1"/>
    <property type="molecule type" value="Genomic_DNA"/>
</dbReference>
<feature type="region of interest" description="Disordered" evidence="1">
    <location>
        <begin position="32"/>
        <end position="55"/>
    </location>
</feature>
<dbReference type="HOGENOM" id="CLU_1855984_0_0_1"/>
<protein>
    <submittedName>
        <fullName evidence="2">Uncharacterized protein</fullName>
    </submittedName>
</protein>
<sequence length="138" mass="15483">MAFSNLTTKRHAALQGKAGPFAGFRILGSRTRVQSGPKIHRQGLRYPRSTNEPPAELERNQSIFVRRYKIKRRFMVLKTIVAGAGYHQLSEDRSEGDARDGLMAEDNALDVDLEGDGLQWLEEKMPMLPSPTIRTSTA</sequence>
<organism evidence="2 3">
    <name type="scientific">Phanerochaete carnosa (strain HHB-10118-sp)</name>
    <name type="common">White-rot fungus</name>
    <name type="synonym">Peniophora carnosa</name>
    <dbReference type="NCBI Taxonomy" id="650164"/>
    <lineage>
        <taxon>Eukaryota</taxon>
        <taxon>Fungi</taxon>
        <taxon>Dikarya</taxon>
        <taxon>Basidiomycota</taxon>
        <taxon>Agaricomycotina</taxon>
        <taxon>Agaricomycetes</taxon>
        <taxon>Polyporales</taxon>
        <taxon>Phanerochaetaceae</taxon>
        <taxon>Phanerochaete</taxon>
    </lineage>
</organism>
<reference evidence="2 3" key="1">
    <citation type="journal article" date="2012" name="BMC Genomics">
        <title>Comparative genomics of the white-rot fungi, Phanerochaete carnosa and P. chrysosporium, to elucidate the genetic basis of the distinct wood types they colonize.</title>
        <authorList>
            <person name="Suzuki H."/>
            <person name="MacDonald J."/>
            <person name="Syed K."/>
            <person name="Salamov A."/>
            <person name="Hori C."/>
            <person name="Aerts A."/>
            <person name="Henrissat B."/>
            <person name="Wiebenga A."/>
            <person name="vanKuyk P.A."/>
            <person name="Barry K."/>
            <person name="Lindquist E."/>
            <person name="LaButti K."/>
            <person name="Lapidus A."/>
            <person name="Lucas S."/>
            <person name="Coutinho P."/>
            <person name="Gong Y."/>
            <person name="Samejima M."/>
            <person name="Mahadevan R."/>
            <person name="Abou-Zaid M."/>
            <person name="de Vries R.P."/>
            <person name="Igarashi K."/>
            <person name="Yadav J.S."/>
            <person name="Grigoriev I.V."/>
            <person name="Master E.R."/>
        </authorList>
    </citation>
    <scope>NUCLEOTIDE SEQUENCE [LARGE SCALE GENOMIC DNA]</scope>
    <source>
        <strain evidence="2 3">HHB-10118-sp</strain>
    </source>
</reference>
<gene>
    <name evidence="2" type="ORF">PHACADRAFT_248941</name>
</gene>
<dbReference type="GeneID" id="18914501"/>
<name>K5WID4_PHACS</name>
<evidence type="ECO:0000313" key="3">
    <source>
        <dbReference type="Proteomes" id="UP000008370"/>
    </source>
</evidence>